<evidence type="ECO:0000313" key="3">
    <source>
        <dbReference type="EMBL" id="TRY76323.1"/>
    </source>
</evidence>
<dbReference type="STRING" id="6832.A0A553PF77"/>
<proteinExistence type="predicted"/>
<evidence type="ECO:0000259" key="2">
    <source>
        <dbReference type="Pfam" id="PF26080"/>
    </source>
</evidence>
<name>A0A553PF77_TIGCA</name>
<feature type="domain" description="CUB" evidence="2">
    <location>
        <begin position="237"/>
        <end position="416"/>
    </location>
</feature>
<keyword evidence="4" id="KW-1185">Reference proteome</keyword>
<dbReference type="OMA" id="CINAITS"/>
<sequence>MLILGASVLLLQVFATASATEAERYDTATNVTSRSGKALSIFQIIKFKHDPCPGDGTRQGICHSNAECVALGGKSSGSCANGYGVCCIVALTCGQTTSSNCSYLTQPTNPTGSNMVSVCQYTVCKCTPDVCRIRLDFTTFSIAGPQVGTTFDGAAPLNIGNAIGECSTDSFAMTLSEGHSPSPICGFNTGQHMIYEPSDMCDEATFILGAAAAGVRARNWDIKITQYKCGDEAVAGPPGCLQYFSTDVGRISSYNFPTNSATIGAQTTHLSRQAYSICIRRNEGFCAICYVPSIVPPAPTAADQASYGLDKGAAAVHDLDCRFDYLQIPNAEAFPLPVAMPGTPLTNMIGKQLFCGRIFNVDVAAALPASVCSTTAPFRLGFSTGGGEFTNMATPEKNELMGAPGGIVGFSLDYRQIPC</sequence>
<dbReference type="Proteomes" id="UP000318571">
    <property type="component" value="Chromosome 5"/>
</dbReference>
<comment type="caution">
    <text evidence="3">The sequence shown here is derived from an EMBL/GenBank/DDBJ whole genome shotgun (WGS) entry which is preliminary data.</text>
</comment>
<dbReference type="Pfam" id="PF26080">
    <property type="entry name" value="CUB_animal"/>
    <property type="match status" value="1"/>
</dbReference>
<gene>
    <name evidence="3" type="ORF">TCAL_15909</name>
</gene>
<evidence type="ECO:0000313" key="4">
    <source>
        <dbReference type="Proteomes" id="UP000318571"/>
    </source>
</evidence>
<dbReference type="EMBL" id="VCGU01000004">
    <property type="protein sequence ID" value="TRY76323.1"/>
    <property type="molecule type" value="Genomic_DNA"/>
</dbReference>
<dbReference type="InterPro" id="IPR058698">
    <property type="entry name" value="CUB_metazoa"/>
</dbReference>
<reference evidence="3 4" key="1">
    <citation type="journal article" date="2018" name="Nat. Ecol. Evol.">
        <title>Genomic signatures of mitonuclear coevolution across populations of Tigriopus californicus.</title>
        <authorList>
            <person name="Barreto F.S."/>
            <person name="Watson E.T."/>
            <person name="Lima T.G."/>
            <person name="Willett C.S."/>
            <person name="Edmands S."/>
            <person name="Li W."/>
            <person name="Burton R.S."/>
        </authorList>
    </citation>
    <scope>NUCLEOTIDE SEQUENCE [LARGE SCALE GENOMIC DNA]</scope>
    <source>
        <strain evidence="3 4">San Diego</strain>
    </source>
</reference>
<protein>
    <recommendedName>
        <fullName evidence="2">CUB domain-containing protein</fullName>
    </recommendedName>
</protein>
<feature type="chain" id="PRO_5021698293" description="CUB domain-containing protein" evidence="1">
    <location>
        <begin position="20"/>
        <end position="419"/>
    </location>
</feature>
<dbReference type="OrthoDB" id="2105077at2759"/>
<feature type="signal peptide" evidence="1">
    <location>
        <begin position="1"/>
        <end position="19"/>
    </location>
</feature>
<keyword evidence="1" id="KW-0732">Signal</keyword>
<accession>A0A553PF77</accession>
<dbReference type="PANTHER" id="PTHR33236">
    <property type="entry name" value="INTRAFLAGELLAR TRANSPORT PROTEIN 122 FAMILY PROTEIN-RELATED"/>
    <property type="match status" value="1"/>
</dbReference>
<organism evidence="3 4">
    <name type="scientific">Tigriopus californicus</name>
    <name type="common">Marine copepod</name>
    <dbReference type="NCBI Taxonomy" id="6832"/>
    <lineage>
        <taxon>Eukaryota</taxon>
        <taxon>Metazoa</taxon>
        <taxon>Ecdysozoa</taxon>
        <taxon>Arthropoda</taxon>
        <taxon>Crustacea</taxon>
        <taxon>Multicrustacea</taxon>
        <taxon>Hexanauplia</taxon>
        <taxon>Copepoda</taxon>
        <taxon>Harpacticoida</taxon>
        <taxon>Harpacticidae</taxon>
        <taxon>Tigriopus</taxon>
    </lineage>
</organism>
<dbReference type="AlphaFoldDB" id="A0A553PF77"/>
<evidence type="ECO:0000256" key="1">
    <source>
        <dbReference type="SAM" id="SignalP"/>
    </source>
</evidence>
<dbReference type="PANTHER" id="PTHR33236:SF5">
    <property type="entry name" value="CUB DOMAIN-CONTAINING PROTEIN"/>
    <property type="match status" value="1"/>
</dbReference>